<dbReference type="AlphaFoldDB" id="A0A6J4LQI5"/>
<dbReference type="EMBL" id="CADCTT010000401">
    <property type="protein sequence ID" value="CAA9338195.1"/>
    <property type="molecule type" value="Genomic_DNA"/>
</dbReference>
<evidence type="ECO:0000256" key="1">
    <source>
        <dbReference type="SAM" id="MobiDB-lite"/>
    </source>
</evidence>
<evidence type="ECO:0000313" key="2">
    <source>
        <dbReference type="EMBL" id="CAA9338195.1"/>
    </source>
</evidence>
<organism evidence="2">
    <name type="scientific">uncultured Friedmanniella sp</name>
    <dbReference type="NCBI Taxonomy" id="335381"/>
    <lineage>
        <taxon>Bacteria</taxon>
        <taxon>Bacillati</taxon>
        <taxon>Actinomycetota</taxon>
        <taxon>Actinomycetes</taxon>
        <taxon>Propionibacteriales</taxon>
        <taxon>Nocardioidaceae</taxon>
        <taxon>Friedmanniella</taxon>
        <taxon>environmental samples</taxon>
    </lineage>
</organism>
<gene>
    <name evidence="2" type="ORF">AVDCRST_MAG61-3326</name>
</gene>
<proteinExistence type="predicted"/>
<accession>A0A6J4LQI5</accession>
<feature type="region of interest" description="Disordered" evidence="1">
    <location>
        <begin position="1"/>
        <end position="34"/>
    </location>
</feature>
<sequence>MIPQFSMARASRSRLKSAPTAGRSSRAGMAVDETMVRSSPSCTWVAAKRLARSTSSLMSTVSSNGELNRLRAGVRP</sequence>
<name>A0A6J4LQI5_9ACTN</name>
<protein>
    <submittedName>
        <fullName evidence="2">Uncharacterized protein</fullName>
    </submittedName>
</protein>
<reference evidence="2" key="1">
    <citation type="submission" date="2020-02" db="EMBL/GenBank/DDBJ databases">
        <authorList>
            <person name="Meier V. D."/>
        </authorList>
    </citation>
    <scope>NUCLEOTIDE SEQUENCE</scope>
    <source>
        <strain evidence="2">AVDCRST_MAG61</strain>
    </source>
</reference>